<dbReference type="InterPro" id="IPR002010">
    <property type="entry name" value="T3SS_IM_R"/>
</dbReference>
<feature type="transmembrane region" description="Helical" evidence="14">
    <location>
        <begin position="6"/>
        <end position="28"/>
    </location>
</feature>
<dbReference type="InterPro" id="IPR006303">
    <property type="entry name" value="FliR"/>
</dbReference>
<dbReference type="PATRIC" id="fig|1121318.3.peg.591"/>
<dbReference type="STRING" id="36844.SAMN04488501_104132"/>
<feature type="transmembrane region" description="Helical" evidence="14">
    <location>
        <begin position="449"/>
        <end position="467"/>
    </location>
</feature>
<feature type="transmembrane region" description="Helical" evidence="14">
    <location>
        <begin position="35"/>
        <end position="60"/>
    </location>
</feature>
<feature type="transmembrane region" description="Helical" evidence="14">
    <location>
        <begin position="402"/>
        <end position="420"/>
    </location>
</feature>
<keyword evidence="7" id="KW-1005">Bacterial flagellum biogenesis</keyword>
<feature type="transmembrane region" description="Helical" evidence="14">
    <location>
        <begin position="345"/>
        <end position="366"/>
    </location>
</feature>
<evidence type="ECO:0000256" key="2">
    <source>
        <dbReference type="ARBA" id="ARBA00009772"/>
    </source>
</evidence>
<keyword evidence="10 14" id="KW-0472">Membrane</keyword>
<keyword evidence="15" id="KW-0969">Cilium</keyword>
<dbReference type="PANTHER" id="PTHR30531">
    <property type="entry name" value="FLAGELLAR BIOSYNTHETIC PROTEIN FLHB"/>
    <property type="match status" value="1"/>
</dbReference>
<reference evidence="16" key="1">
    <citation type="submission" date="2015-08" db="EMBL/GenBank/DDBJ databases">
        <title>Genome sequence of the strict anaerobe Clostridium homopropionicum LuHBu1 (DSM 5847T).</title>
        <authorList>
            <person name="Poehlein A."/>
            <person name="Beck M."/>
            <person name="Schiel-Bengelsdorf B."/>
            <person name="Bengelsdorf F.R."/>
            <person name="Daniel R."/>
            <person name="Duerre P."/>
        </authorList>
    </citation>
    <scope>NUCLEOTIDE SEQUENCE [LARGE SCALE GENOMIC DNA]</scope>
    <source>
        <strain evidence="16">DSM 5847</strain>
    </source>
</reference>
<gene>
    <name evidence="15" type="primary">flhB_1</name>
    <name evidence="15" type="ORF">CLHOM_05880</name>
</gene>
<dbReference type="AlphaFoldDB" id="A0A0L6ZDF6"/>
<dbReference type="GO" id="GO:0006605">
    <property type="term" value="P:protein targeting"/>
    <property type="evidence" value="ECO:0007669"/>
    <property type="project" value="UniProtKB-UniRule"/>
</dbReference>
<proteinExistence type="inferred from homology"/>
<dbReference type="RefSeq" id="WP_052220183.1">
    <property type="nucleotide sequence ID" value="NZ_LHUR01000011.1"/>
</dbReference>
<feature type="transmembrane region" description="Helical" evidence="14">
    <location>
        <begin position="216"/>
        <end position="236"/>
    </location>
</feature>
<keyword evidence="8" id="KW-0653">Protein transport</keyword>
<keyword evidence="9 14" id="KW-1133">Transmembrane helix</keyword>
<evidence type="ECO:0000256" key="1">
    <source>
        <dbReference type="ARBA" id="ARBA00002578"/>
    </source>
</evidence>
<evidence type="ECO:0000256" key="8">
    <source>
        <dbReference type="ARBA" id="ARBA00022927"/>
    </source>
</evidence>
<evidence type="ECO:0000256" key="5">
    <source>
        <dbReference type="ARBA" id="ARBA00022475"/>
    </source>
</evidence>
<organism evidence="15 16">
    <name type="scientific">Clostridium homopropionicum DSM 5847</name>
    <dbReference type="NCBI Taxonomy" id="1121318"/>
    <lineage>
        <taxon>Bacteria</taxon>
        <taxon>Bacillati</taxon>
        <taxon>Bacillota</taxon>
        <taxon>Clostridia</taxon>
        <taxon>Eubacteriales</taxon>
        <taxon>Clostridiaceae</taxon>
        <taxon>Clostridium</taxon>
    </lineage>
</organism>
<feature type="transmembrane region" description="Helical" evidence="14">
    <location>
        <begin position="66"/>
        <end position="91"/>
    </location>
</feature>
<dbReference type="PRINTS" id="PR00950">
    <property type="entry name" value="TYPE3IMSPROT"/>
</dbReference>
<evidence type="ECO:0000256" key="6">
    <source>
        <dbReference type="ARBA" id="ARBA00022692"/>
    </source>
</evidence>
<evidence type="ECO:0000256" key="7">
    <source>
        <dbReference type="ARBA" id="ARBA00022795"/>
    </source>
</evidence>
<keyword evidence="4" id="KW-0813">Transport</keyword>
<dbReference type="Pfam" id="PF01312">
    <property type="entry name" value="Bac_export_2"/>
    <property type="match status" value="1"/>
</dbReference>
<evidence type="ECO:0000256" key="9">
    <source>
        <dbReference type="ARBA" id="ARBA00022989"/>
    </source>
</evidence>
<feature type="transmembrane region" description="Helical" evidence="14">
    <location>
        <begin position="124"/>
        <end position="143"/>
    </location>
</feature>
<dbReference type="GO" id="GO:0005886">
    <property type="term" value="C:plasma membrane"/>
    <property type="evidence" value="ECO:0007669"/>
    <property type="project" value="UniProtKB-SubCell"/>
</dbReference>
<dbReference type="NCBIfam" id="TIGR00328">
    <property type="entry name" value="flhB"/>
    <property type="match status" value="1"/>
</dbReference>
<evidence type="ECO:0000256" key="3">
    <source>
        <dbReference type="ARBA" id="ARBA00010690"/>
    </source>
</evidence>
<dbReference type="InterPro" id="IPR006135">
    <property type="entry name" value="T3SS_substrate_exporter"/>
</dbReference>
<comment type="function">
    <text evidence="1 14">Role in flagellar biosynthesis.</text>
</comment>
<comment type="subcellular location">
    <subcellularLocation>
        <location evidence="14">Cell membrane</location>
        <topology evidence="14">Multi-pass membrane protein</topology>
    </subcellularLocation>
    <subcellularLocation>
        <location evidence="14">Bacterial flagellum basal body</location>
    </subcellularLocation>
</comment>
<comment type="similarity">
    <text evidence="3">Belongs to the type III secretion exporter family.</text>
</comment>
<dbReference type="NCBIfam" id="TIGR01400">
    <property type="entry name" value="fliR"/>
    <property type="match status" value="1"/>
</dbReference>
<dbReference type="Proteomes" id="UP000037043">
    <property type="component" value="Unassembled WGS sequence"/>
</dbReference>
<comment type="similarity">
    <text evidence="2 14">Belongs to the FliR/MopE/SpaR family.</text>
</comment>
<keyword evidence="16" id="KW-1185">Reference proteome</keyword>
<name>A0A0L6ZDF6_9CLOT</name>
<keyword evidence="6 14" id="KW-0812">Transmembrane</keyword>
<dbReference type="GO" id="GO:0009425">
    <property type="term" value="C:bacterial-type flagellum basal body"/>
    <property type="evidence" value="ECO:0007669"/>
    <property type="project" value="UniProtKB-SubCell"/>
</dbReference>
<dbReference type="InterPro" id="IPR029025">
    <property type="entry name" value="T3SS_substrate_exporter_C"/>
</dbReference>
<dbReference type="Gene3D" id="6.10.250.2080">
    <property type="match status" value="1"/>
</dbReference>
<evidence type="ECO:0000313" key="16">
    <source>
        <dbReference type="Proteomes" id="UP000037043"/>
    </source>
</evidence>
<keyword evidence="15" id="KW-0282">Flagellum</keyword>
<feature type="transmembrane region" description="Helical" evidence="14">
    <location>
        <begin position="182"/>
        <end position="204"/>
    </location>
</feature>
<evidence type="ECO:0000256" key="4">
    <source>
        <dbReference type="ARBA" id="ARBA00022448"/>
    </source>
</evidence>
<keyword evidence="5 14" id="KW-1003">Cell membrane</keyword>
<accession>A0A0L6ZDF6</accession>
<dbReference type="SUPFAM" id="SSF160544">
    <property type="entry name" value="EscU C-terminal domain-like"/>
    <property type="match status" value="1"/>
</dbReference>
<evidence type="ECO:0000256" key="12">
    <source>
        <dbReference type="ARBA" id="ARBA00023225"/>
    </source>
</evidence>
<dbReference type="GO" id="GO:0044780">
    <property type="term" value="P:bacterial-type flagellum assembly"/>
    <property type="evidence" value="ECO:0007669"/>
    <property type="project" value="UniProtKB-UniRule"/>
</dbReference>
<dbReference type="PANTHER" id="PTHR30531:SF12">
    <property type="entry name" value="FLAGELLAR BIOSYNTHETIC PROTEIN FLHB"/>
    <property type="match status" value="1"/>
</dbReference>
<evidence type="ECO:0000256" key="13">
    <source>
        <dbReference type="NCBIfam" id="TIGR01400"/>
    </source>
</evidence>
<dbReference type="FunFam" id="3.40.1690.10:FF:000001">
    <property type="entry name" value="Flagellar biosynthetic protein FlhB"/>
    <property type="match status" value="1"/>
</dbReference>
<dbReference type="EMBL" id="LHUR01000011">
    <property type="protein sequence ID" value="KOA21000.1"/>
    <property type="molecule type" value="Genomic_DNA"/>
</dbReference>
<dbReference type="NCBIfam" id="NF009411">
    <property type="entry name" value="PRK12772.1"/>
    <property type="match status" value="1"/>
</dbReference>
<evidence type="ECO:0000256" key="14">
    <source>
        <dbReference type="RuleBase" id="RU362071"/>
    </source>
</evidence>
<comment type="caution">
    <text evidence="15">The sequence shown here is derived from an EMBL/GenBank/DDBJ whole genome shotgun (WGS) entry which is preliminary data.</text>
</comment>
<keyword evidence="15" id="KW-0966">Cell projection</keyword>
<keyword evidence="12" id="KW-1006">Bacterial flagellum protein export</keyword>
<protein>
    <recommendedName>
        <fullName evidence="13 14">Flagellar biosynthetic protein FliR</fullName>
    </recommendedName>
</protein>
<dbReference type="Gene3D" id="3.40.1690.10">
    <property type="entry name" value="secretion proteins EscU"/>
    <property type="match status" value="1"/>
</dbReference>
<keyword evidence="11 14" id="KW-0975">Bacterial flagellum</keyword>
<dbReference type="GO" id="GO:0009306">
    <property type="term" value="P:protein secretion"/>
    <property type="evidence" value="ECO:0007669"/>
    <property type="project" value="InterPro"/>
</dbReference>
<dbReference type="Pfam" id="PF01311">
    <property type="entry name" value="Bac_export_1"/>
    <property type="match status" value="1"/>
</dbReference>
<dbReference type="InterPro" id="IPR006136">
    <property type="entry name" value="FlhB"/>
</dbReference>
<evidence type="ECO:0000256" key="11">
    <source>
        <dbReference type="ARBA" id="ARBA00023143"/>
    </source>
</evidence>
<sequence length="610" mass="68118">MINVTYFTAVILISLRLFAFTFVVPVFFPKGTPEILKVIFTLIFAFILMPGIDYSFVSAIDNDYKLIYFCFNEIITGLVLGFMASICFHCIRFAGSILDMQVGFGMLSMFDPTSNSNITLIERILYWFSMIIFFIVDGHHLLIKTLVESFNIVHIGKFILSQKGAMQVIEVFIKYFELGLRIAIPIIIIIIITDLTMGLVAKTVPQLNVMILGLPVKILLGLTVVSLSLPIIYNILSIAFDGIPSSIREFYKFIPLIIIFASDDKTEDATPHKLSEAKKKGQVPKSKEVNSALTLLASTIIIITLGEYIANSLKSDIIEFLGNGLNLQLSMDTLQGIIVQVTIRCALSILPVVVPIMIIGIAANVIQTGYINSTEALKPNFSKINPISGFKKIFSMRSLVDLVKNLAVVIVVGTVGYNFLKSNFKKILSIGNLVLPEIANTFLKLAIDIFFRVTIIMIAIAIIDFVYQRYQFGKDMRMTKQEIKEEFKQMEGDPQIKGKIRQKQREMASRRMMQQVPDASVVITNPTHIAVALKYESGKTNAPILVAKGTGYVAIKIKQVAKDNGVTIIENKPLARLIYDKVELDSEIPQEMYQAVAEILALVLKLKKPK</sequence>
<evidence type="ECO:0000256" key="10">
    <source>
        <dbReference type="ARBA" id="ARBA00023136"/>
    </source>
</evidence>
<evidence type="ECO:0000313" key="15">
    <source>
        <dbReference type="EMBL" id="KOA21000.1"/>
    </source>
</evidence>